<dbReference type="InterPro" id="IPR009296">
    <property type="entry name" value="DUF951"/>
</dbReference>
<gene>
    <name evidence="1" type="ORF">SAMN02745217_02200</name>
</gene>
<dbReference type="EMBL" id="FRFD01000006">
    <property type="protein sequence ID" value="SHO49209.1"/>
    <property type="molecule type" value="Genomic_DNA"/>
</dbReference>
<dbReference type="OrthoDB" id="9802710at2"/>
<accession>A0A1M7Y9D4</accession>
<sequence length="68" mass="8050">MDIKVGDVVKLKKQHPCGSYLWEVLRIGMDFRLKCEGCGHQIMIPRKQVEKNLRQLIRKDDENKEIQN</sequence>
<dbReference type="PIRSF" id="PIRSF037263">
    <property type="entry name" value="DUF951_bac"/>
    <property type="match status" value="1"/>
</dbReference>
<dbReference type="STRING" id="1121345.SAMN02745217_02200"/>
<dbReference type="PANTHER" id="PTHR38455">
    <property type="entry name" value="HYPOTHETICAL CYTOSOLIC PROTEIN"/>
    <property type="match status" value="1"/>
</dbReference>
<evidence type="ECO:0008006" key="3">
    <source>
        <dbReference type="Google" id="ProtNLM"/>
    </source>
</evidence>
<organism evidence="1 2">
    <name type="scientific">Anaerocolumna xylanovorans DSM 12503</name>
    <dbReference type="NCBI Taxonomy" id="1121345"/>
    <lineage>
        <taxon>Bacteria</taxon>
        <taxon>Bacillati</taxon>
        <taxon>Bacillota</taxon>
        <taxon>Clostridia</taxon>
        <taxon>Lachnospirales</taxon>
        <taxon>Lachnospiraceae</taxon>
        <taxon>Anaerocolumna</taxon>
    </lineage>
</organism>
<dbReference type="Pfam" id="PF06107">
    <property type="entry name" value="DUF951"/>
    <property type="match status" value="1"/>
</dbReference>
<evidence type="ECO:0000313" key="1">
    <source>
        <dbReference type="EMBL" id="SHO49209.1"/>
    </source>
</evidence>
<protein>
    <recommendedName>
        <fullName evidence="3">DUF951 domain-containing protein</fullName>
    </recommendedName>
</protein>
<name>A0A1M7Y9D4_9FIRM</name>
<keyword evidence="2" id="KW-1185">Reference proteome</keyword>
<proteinExistence type="predicted"/>
<dbReference type="AlphaFoldDB" id="A0A1M7Y9D4"/>
<dbReference type="Proteomes" id="UP000184612">
    <property type="component" value="Unassembled WGS sequence"/>
</dbReference>
<reference evidence="1 2" key="1">
    <citation type="submission" date="2016-12" db="EMBL/GenBank/DDBJ databases">
        <authorList>
            <person name="Song W.-J."/>
            <person name="Kurnit D.M."/>
        </authorList>
    </citation>
    <scope>NUCLEOTIDE SEQUENCE [LARGE SCALE GENOMIC DNA]</scope>
    <source>
        <strain evidence="1 2">DSM 12503</strain>
    </source>
</reference>
<dbReference type="RefSeq" id="WP_073588899.1">
    <property type="nucleotide sequence ID" value="NZ_FRFD01000006.1"/>
</dbReference>
<dbReference type="PANTHER" id="PTHR38455:SF1">
    <property type="entry name" value="DUF951 DOMAIN-CONTAINING PROTEIN"/>
    <property type="match status" value="1"/>
</dbReference>
<evidence type="ECO:0000313" key="2">
    <source>
        <dbReference type="Proteomes" id="UP000184612"/>
    </source>
</evidence>